<sequence length="409" mass="44145">MDKQTPGLSLRRFSFHYNAMSLSGMNIIVIGAGIGGLAAARALALRGADVTVMEQAPEITEVGAGLQISPNGFVVLNALGLGSAVKARSVEAGAVCLHDYRGRRVVRLDLARHGLSDYLFVHRADLIDLLAEGARAAGAKLRLLQKVSSVTPGTRPRIDLANGASLSADLVIGADGLHSKAREALNGSIAPFFTRQVAWRAVIPEDGSQPAEARVYMGPHRHLVSYPLRDGRIRNIVAVQERAAWAAESWSQEDDPIAMQAAFGDFCPEARDLLARVERVNLWGLFRHPVAPSWHGGGVTILGDAAHPTLPFMAQGACMALEDAWVLADTLAGQGGALEGRLAAYQARRHNRTRRIVEAANGNAWKYHLSFKPLRWAAHSAMRLGTTLAPERMLRQFAWIHGHDVTAQA</sequence>
<dbReference type="PRINTS" id="PR00420">
    <property type="entry name" value="RNGMNOXGNASE"/>
</dbReference>
<feature type="transmembrane region" description="Helical" evidence="6">
    <location>
        <begin position="20"/>
        <end position="44"/>
    </location>
</feature>
<dbReference type="AlphaFoldDB" id="A0A1X6YQN4"/>
<dbReference type="GO" id="GO:0018669">
    <property type="term" value="F:3-hydroxybenzoate 6-monooxygenase activity"/>
    <property type="evidence" value="ECO:0007669"/>
    <property type="project" value="UniProtKB-EC"/>
</dbReference>
<accession>A0A1X6YQN4</accession>
<organism evidence="8 9">
    <name type="scientific">Roseovarius halotolerans</name>
    <dbReference type="NCBI Taxonomy" id="505353"/>
    <lineage>
        <taxon>Bacteria</taxon>
        <taxon>Pseudomonadati</taxon>
        <taxon>Pseudomonadota</taxon>
        <taxon>Alphaproteobacteria</taxon>
        <taxon>Rhodobacterales</taxon>
        <taxon>Roseobacteraceae</taxon>
        <taxon>Roseovarius</taxon>
    </lineage>
</organism>
<dbReference type="Pfam" id="PF01494">
    <property type="entry name" value="FAD_binding_3"/>
    <property type="match status" value="1"/>
</dbReference>
<dbReference type="EC" id="1.14.13.24" evidence="8"/>
<protein>
    <submittedName>
        <fullName evidence="8">3-hydroxybenzoate 6-hydroxylase</fullName>
        <ecNumber evidence="8">1.14.13.24</ecNumber>
    </submittedName>
</protein>
<keyword evidence="3" id="KW-0274">FAD</keyword>
<evidence type="ECO:0000259" key="7">
    <source>
        <dbReference type="Pfam" id="PF01494"/>
    </source>
</evidence>
<dbReference type="InterPro" id="IPR036188">
    <property type="entry name" value="FAD/NAD-bd_sf"/>
</dbReference>
<keyword evidence="4 8" id="KW-0560">Oxidoreductase</keyword>
<dbReference type="InterPro" id="IPR050493">
    <property type="entry name" value="FAD-dep_Monooxygenase_BioMet"/>
</dbReference>
<dbReference type="SUPFAM" id="SSF51905">
    <property type="entry name" value="FAD/NAD(P)-binding domain"/>
    <property type="match status" value="1"/>
</dbReference>
<evidence type="ECO:0000256" key="4">
    <source>
        <dbReference type="ARBA" id="ARBA00023002"/>
    </source>
</evidence>
<dbReference type="Gene3D" id="3.50.50.60">
    <property type="entry name" value="FAD/NAD(P)-binding domain"/>
    <property type="match status" value="1"/>
</dbReference>
<keyword evidence="2" id="KW-0285">Flavoprotein</keyword>
<evidence type="ECO:0000256" key="5">
    <source>
        <dbReference type="ARBA" id="ARBA00023033"/>
    </source>
</evidence>
<dbReference type="SUPFAM" id="SSF54373">
    <property type="entry name" value="FAD-linked reductases, C-terminal domain"/>
    <property type="match status" value="1"/>
</dbReference>
<keyword evidence="6" id="KW-0472">Membrane</keyword>
<dbReference type="PANTHER" id="PTHR13789:SF318">
    <property type="entry name" value="GERANYLGERANYL DIPHOSPHATE REDUCTASE"/>
    <property type="match status" value="1"/>
</dbReference>
<dbReference type="GO" id="GO:0071949">
    <property type="term" value="F:FAD binding"/>
    <property type="evidence" value="ECO:0007669"/>
    <property type="project" value="InterPro"/>
</dbReference>
<dbReference type="Proteomes" id="UP000193207">
    <property type="component" value="Unassembled WGS sequence"/>
</dbReference>
<dbReference type="PANTHER" id="PTHR13789">
    <property type="entry name" value="MONOOXYGENASE"/>
    <property type="match status" value="1"/>
</dbReference>
<comment type="cofactor">
    <cofactor evidence="1">
        <name>FAD</name>
        <dbReference type="ChEBI" id="CHEBI:57692"/>
    </cofactor>
</comment>
<evidence type="ECO:0000256" key="6">
    <source>
        <dbReference type="SAM" id="Phobius"/>
    </source>
</evidence>
<evidence type="ECO:0000256" key="1">
    <source>
        <dbReference type="ARBA" id="ARBA00001974"/>
    </source>
</evidence>
<feature type="domain" description="FAD-binding" evidence="7">
    <location>
        <begin position="26"/>
        <end position="359"/>
    </location>
</feature>
<evidence type="ECO:0000256" key="2">
    <source>
        <dbReference type="ARBA" id="ARBA00022630"/>
    </source>
</evidence>
<name>A0A1X6YQN4_9RHOB</name>
<dbReference type="InterPro" id="IPR002938">
    <property type="entry name" value="FAD-bd"/>
</dbReference>
<keyword evidence="6" id="KW-0812">Transmembrane</keyword>
<reference evidence="8 9" key="1">
    <citation type="submission" date="2017-03" db="EMBL/GenBank/DDBJ databases">
        <authorList>
            <person name="Afonso C.L."/>
            <person name="Miller P.J."/>
            <person name="Scott M.A."/>
            <person name="Spackman E."/>
            <person name="Goraichik I."/>
            <person name="Dimitrov K.M."/>
            <person name="Suarez D.L."/>
            <person name="Swayne D.E."/>
        </authorList>
    </citation>
    <scope>NUCLEOTIDE SEQUENCE [LARGE SCALE GENOMIC DNA]</scope>
    <source>
        <strain evidence="8 9">CECT 8110</strain>
    </source>
</reference>
<keyword evidence="9" id="KW-1185">Reference proteome</keyword>
<dbReference type="EMBL" id="FWFU01000001">
    <property type="protein sequence ID" value="SLN27648.1"/>
    <property type="molecule type" value="Genomic_DNA"/>
</dbReference>
<keyword evidence="5" id="KW-0503">Monooxygenase</keyword>
<gene>
    <name evidence="8" type="primary">nagX</name>
    <name evidence="8" type="ORF">ROH8110_01337</name>
</gene>
<evidence type="ECO:0000313" key="8">
    <source>
        <dbReference type="EMBL" id="SLN27648.1"/>
    </source>
</evidence>
<evidence type="ECO:0000313" key="9">
    <source>
        <dbReference type="Proteomes" id="UP000193207"/>
    </source>
</evidence>
<evidence type="ECO:0000256" key="3">
    <source>
        <dbReference type="ARBA" id="ARBA00022827"/>
    </source>
</evidence>
<proteinExistence type="predicted"/>
<keyword evidence="6" id="KW-1133">Transmembrane helix</keyword>